<dbReference type="CDD" id="cd00093">
    <property type="entry name" value="HTH_XRE"/>
    <property type="match status" value="1"/>
</dbReference>
<name>A0A5C8P8Z6_9HYPH</name>
<dbReference type="AlphaFoldDB" id="A0A5C8P8Z6"/>
<keyword evidence="3" id="KW-1185">Reference proteome</keyword>
<sequence length="204" mass="22107">MGQSQLASNLVRIIGERGLTDAGLSKKAGRHPSTVYNITSGRSKHPRHDTVRDLARALGVTEQELTSAPRTAGIDLIGNARDDGKIKRTRLQVLSVDDLDVPVAGRYEAVLFRGESAGRFIDGDLLFFRRPRGKATLAEAFYRTSVVQTSCGQLLIALVMPGKKAGVVELHPIGRDGKVISDRCRWATPIAWIRCGGFDATAAE</sequence>
<organism evidence="2 3">
    <name type="scientific">Vineibacter terrae</name>
    <dbReference type="NCBI Taxonomy" id="2586908"/>
    <lineage>
        <taxon>Bacteria</taxon>
        <taxon>Pseudomonadati</taxon>
        <taxon>Pseudomonadota</taxon>
        <taxon>Alphaproteobacteria</taxon>
        <taxon>Hyphomicrobiales</taxon>
        <taxon>Vineibacter</taxon>
    </lineage>
</organism>
<accession>A0A5C8P8Z6</accession>
<dbReference type="Proteomes" id="UP000321638">
    <property type="component" value="Unassembled WGS sequence"/>
</dbReference>
<dbReference type="GO" id="GO:0003677">
    <property type="term" value="F:DNA binding"/>
    <property type="evidence" value="ECO:0007669"/>
    <property type="project" value="InterPro"/>
</dbReference>
<evidence type="ECO:0000313" key="2">
    <source>
        <dbReference type="EMBL" id="TXL70131.1"/>
    </source>
</evidence>
<proteinExistence type="predicted"/>
<reference evidence="2 3" key="1">
    <citation type="submission" date="2019-06" db="EMBL/GenBank/DDBJ databases">
        <title>New taxonomy in bacterial strain CC-CFT640, isolated from vineyard.</title>
        <authorList>
            <person name="Lin S.-Y."/>
            <person name="Tsai C.-F."/>
            <person name="Young C.-C."/>
        </authorList>
    </citation>
    <scope>NUCLEOTIDE SEQUENCE [LARGE SCALE GENOMIC DNA]</scope>
    <source>
        <strain evidence="2 3">CC-CFT640</strain>
    </source>
</reference>
<gene>
    <name evidence="2" type="ORF">FHP25_36015</name>
</gene>
<dbReference type="Pfam" id="PF13560">
    <property type="entry name" value="HTH_31"/>
    <property type="match status" value="1"/>
</dbReference>
<evidence type="ECO:0000259" key="1">
    <source>
        <dbReference type="PROSITE" id="PS50943"/>
    </source>
</evidence>
<feature type="domain" description="HTH cro/C1-type" evidence="1">
    <location>
        <begin position="10"/>
        <end position="65"/>
    </location>
</feature>
<dbReference type="EMBL" id="VDUZ01000065">
    <property type="protein sequence ID" value="TXL70131.1"/>
    <property type="molecule type" value="Genomic_DNA"/>
</dbReference>
<comment type="caution">
    <text evidence="2">The sequence shown here is derived from an EMBL/GenBank/DDBJ whole genome shotgun (WGS) entry which is preliminary data.</text>
</comment>
<dbReference type="PROSITE" id="PS50943">
    <property type="entry name" value="HTH_CROC1"/>
    <property type="match status" value="1"/>
</dbReference>
<dbReference type="Gene3D" id="1.10.260.40">
    <property type="entry name" value="lambda repressor-like DNA-binding domains"/>
    <property type="match status" value="1"/>
</dbReference>
<evidence type="ECO:0000313" key="3">
    <source>
        <dbReference type="Proteomes" id="UP000321638"/>
    </source>
</evidence>
<dbReference type="SUPFAM" id="SSF47413">
    <property type="entry name" value="lambda repressor-like DNA-binding domains"/>
    <property type="match status" value="1"/>
</dbReference>
<protein>
    <submittedName>
        <fullName evidence="2">Helix-turn-helix transcriptional regulator</fullName>
    </submittedName>
</protein>
<dbReference type="SMART" id="SM00530">
    <property type="entry name" value="HTH_XRE"/>
    <property type="match status" value="1"/>
</dbReference>
<dbReference type="OrthoDB" id="7281843at2"/>
<dbReference type="InterPro" id="IPR010982">
    <property type="entry name" value="Lambda_DNA-bd_dom_sf"/>
</dbReference>
<dbReference type="InterPro" id="IPR001387">
    <property type="entry name" value="Cro/C1-type_HTH"/>
</dbReference>
<dbReference type="RefSeq" id="WP_147851855.1">
    <property type="nucleotide sequence ID" value="NZ_VDUZ01000065.1"/>
</dbReference>